<proteinExistence type="predicted"/>
<comment type="caution">
    <text evidence="3">The sequence shown here is derived from an EMBL/GenBank/DDBJ whole genome shotgun (WGS) entry which is preliminary data.</text>
</comment>
<feature type="domain" description="N-acetyltransferase" evidence="2">
    <location>
        <begin position="267"/>
        <end position="410"/>
    </location>
</feature>
<dbReference type="InterPro" id="IPR052523">
    <property type="entry name" value="Trichothecene_AcTrans"/>
</dbReference>
<dbReference type="PANTHER" id="PTHR42791">
    <property type="entry name" value="GNAT FAMILY ACETYLTRANSFERASE"/>
    <property type="match status" value="1"/>
</dbReference>
<accession>A0A2S5BHI9</accession>
<feature type="domain" description="N-acetyltransferase" evidence="2">
    <location>
        <begin position="4"/>
        <end position="201"/>
    </location>
</feature>
<dbReference type="EMBL" id="PJQD01000005">
    <property type="protein sequence ID" value="POY76240.1"/>
    <property type="molecule type" value="Genomic_DNA"/>
</dbReference>
<dbReference type="OrthoDB" id="2533247at2759"/>
<keyword evidence="3" id="KW-0808">Transferase</keyword>
<gene>
    <name evidence="3" type="ORF">BMF94_0435</name>
</gene>
<sequence length="453" mass="51267">MALLAVLPAEEADCDALADLILRAFTPQQIHQRLFGETDPKEHTQLIASQTRATLANPNKVVVKVTRDGNLVGQGAWTLPSTAGTAQPPRLPPSSAIKRKDELPEGTNVQLAGEMFRSRPEIKEPHLYIDNLAVDPTAQGTGVGTALLRAACHRADSQDLPVYLRATPEGVSLYRRFGFEPYGHEFRPDSNPDIFLSPMVRRVTIYSDRILPEELPRIAEIQRLAFEPTAVVRYLHPSVDPRVYEDFFVQQFQKLYKKEQEKQAGASVIDVARRGEAILGYAWSTREPAAQDRKEDDENLEERTIMPGMHEIRHREIMGPLERHSKSIPFPHWTLHVLSVDPKAQRAGVGRRLLQRAVDRAAEERLPLTLVSTELGLPLYRSMGFKDFAAPVVAEQDPSVKFWPMVHRHDVLYLRDRCRNSIFLSEREATPLESLSPQRLWPEISHSLTCLRT</sequence>
<dbReference type="SUPFAM" id="SSF55729">
    <property type="entry name" value="Acyl-CoA N-acyltransferases (Nat)"/>
    <property type="match status" value="2"/>
</dbReference>
<dbReference type="PANTHER" id="PTHR42791:SF1">
    <property type="entry name" value="N-ACETYLTRANSFERASE DOMAIN-CONTAINING PROTEIN"/>
    <property type="match status" value="1"/>
</dbReference>
<evidence type="ECO:0000259" key="2">
    <source>
        <dbReference type="PROSITE" id="PS51186"/>
    </source>
</evidence>
<reference evidence="3 4" key="1">
    <citation type="journal article" date="2018" name="Front. Microbiol.">
        <title>Prospects for Fungal Bioremediation of Acidic Radioactive Waste Sites: Characterization and Genome Sequence of Rhodotorula taiwanensis MD1149.</title>
        <authorList>
            <person name="Tkavc R."/>
            <person name="Matrosova V.Y."/>
            <person name="Grichenko O.E."/>
            <person name="Gostincar C."/>
            <person name="Volpe R.P."/>
            <person name="Klimenkova P."/>
            <person name="Gaidamakova E.K."/>
            <person name="Zhou C.E."/>
            <person name="Stewart B.J."/>
            <person name="Lyman M.G."/>
            <person name="Malfatti S.A."/>
            <person name="Rubinfeld B."/>
            <person name="Courtot M."/>
            <person name="Singh J."/>
            <person name="Dalgard C.L."/>
            <person name="Hamilton T."/>
            <person name="Frey K.G."/>
            <person name="Gunde-Cimerman N."/>
            <person name="Dugan L."/>
            <person name="Daly M.J."/>
        </authorList>
    </citation>
    <scope>NUCLEOTIDE SEQUENCE [LARGE SCALE GENOMIC DNA]</scope>
    <source>
        <strain evidence="3 4">MD1149</strain>
    </source>
</reference>
<dbReference type="GO" id="GO:0016747">
    <property type="term" value="F:acyltransferase activity, transferring groups other than amino-acyl groups"/>
    <property type="evidence" value="ECO:0007669"/>
    <property type="project" value="InterPro"/>
</dbReference>
<dbReference type="InterPro" id="IPR016181">
    <property type="entry name" value="Acyl_CoA_acyltransferase"/>
</dbReference>
<dbReference type="STRING" id="741276.A0A2S5BHI9"/>
<dbReference type="PROSITE" id="PS51186">
    <property type="entry name" value="GNAT"/>
    <property type="match status" value="2"/>
</dbReference>
<evidence type="ECO:0000313" key="3">
    <source>
        <dbReference type="EMBL" id="POY76240.1"/>
    </source>
</evidence>
<name>A0A2S5BHI9_9BASI</name>
<protein>
    <submittedName>
        <fullName evidence="3">GNAT family acetyltransferase</fullName>
    </submittedName>
</protein>
<evidence type="ECO:0000313" key="4">
    <source>
        <dbReference type="Proteomes" id="UP000237144"/>
    </source>
</evidence>
<dbReference type="CDD" id="cd04301">
    <property type="entry name" value="NAT_SF"/>
    <property type="match status" value="2"/>
</dbReference>
<dbReference type="AlphaFoldDB" id="A0A2S5BHI9"/>
<keyword evidence="4" id="KW-1185">Reference proteome</keyword>
<evidence type="ECO:0000256" key="1">
    <source>
        <dbReference type="SAM" id="MobiDB-lite"/>
    </source>
</evidence>
<dbReference type="Pfam" id="PF13508">
    <property type="entry name" value="Acetyltransf_7"/>
    <property type="match status" value="1"/>
</dbReference>
<feature type="region of interest" description="Disordered" evidence="1">
    <location>
        <begin position="77"/>
        <end position="98"/>
    </location>
</feature>
<dbReference type="Gene3D" id="3.40.630.30">
    <property type="match status" value="2"/>
</dbReference>
<dbReference type="Pfam" id="PF00583">
    <property type="entry name" value="Acetyltransf_1"/>
    <property type="match status" value="1"/>
</dbReference>
<dbReference type="Proteomes" id="UP000237144">
    <property type="component" value="Unassembled WGS sequence"/>
</dbReference>
<dbReference type="InterPro" id="IPR000182">
    <property type="entry name" value="GNAT_dom"/>
</dbReference>
<organism evidence="3 4">
    <name type="scientific">Rhodotorula taiwanensis</name>
    <dbReference type="NCBI Taxonomy" id="741276"/>
    <lineage>
        <taxon>Eukaryota</taxon>
        <taxon>Fungi</taxon>
        <taxon>Dikarya</taxon>
        <taxon>Basidiomycota</taxon>
        <taxon>Pucciniomycotina</taxon>
        <taxon>Microbotryomycetes</taxon>
        <taxon>Sporidiobolales</taxon>
        <taxon>Sporidiobolaceae</taxon>
        <taxon>Rhodotorula</taxon>
    </lineage>
</organism>